<gene>
    <name evidence="1" type="ORF">ZIOFF_041290</name>
</gene>
<dbReference type="EMBL" id="JACMSC010000011">
    <property type="protein sequence ID" value="KAG6501410.1"/>
    <property type="molecule type" value="Genomic_DNA"/>
</dbReference>
<organism evidence="1 2">
    <name type="scientific">Zingiber officinale</name>
    <name type="common">Ginger</name>
    <name type="synonym">Amomum zingiber</name>
    <dbReference type="NCBI Taxonomy" id="94328"/>
    <lineage>
        <taxon>Eukaryota</taxon>
        <taxon>Viridiplantae</taxon>
        <taxon>Streptophyta</taxon>
        <taxon>Embryophyta</taxon>
        <taxon>Tracheophyta</taxon>
        <taxon>Spermatophyta</taxon>
        <taxon>Magnoliopsida</taxon>
        <taxon>Liliopsida</taxon>
        <taxon>Zingiberales</taxon>
        <taxon>Zingiberaceae</taxon>
        <taxon>Zingiber</taxon>
    </lineage>
</organism>
<dbReference type="Proteomes" id="UP000734854">
    <property type="component" value="Unassembled WGS sequence"/>
</dbReference>
<name>A0A8J5G4R4_ZINOF</name>
<protein>
    <submittedName>
        <fullName evidence="1">Uncharacterized protein</fullName>
    </submittedName>
</protein>
<comment type="caution">
    <text evidence="1">The sequence shown here is derived from an EMBL/GenBank/DDBJ whole genome shotgun (WGS) entry which is preliminary data.</text>
</comment>
<sequence length="181" mass="20090">MENFRVERHKATAGICRELERLEMEGSSIEAPRWYLRRGDDTAAFLQVFVYSSGRLRSHLLRSTTNTAATNRDFKLAANRAENEPTKAPQLPLYQAIRSCNCLHLVPRCLLVVTTVGGPEWRLTFVAVVVLLLLADGRASHFSDEESDPFLKEAPTRLSDFSLIAADGVLVRGAAGGRADF</sequence>
<reference evidence="1 2" key="1">
    <citation type="submission" date="2020-08" db="EMBL/GenBank/DDBJ databases">
        <title>Plant Genome Project.</title>
        <authorList>
            <person name="Zhang R.-G."/>
        </authorList>
    </citation>
    <scope>NUCLEOTIDE SEQUENCE [LARGE SCALE GENOMIC DNA]</scope>
    <source>
        <tissue evidence="1">Rhizome</tissue>
    </source>
</reference>
<accession>A0A8J5G4R4</accession>
<dbReference type="AlphaFoldDB" id="A0A8J5G4R4"/>
<keyword evidence="2" id="KW-1185">Reference proteome</keyword>
<evidence type="ECO:0000313" key="2">
    <source>
        <dbReference type="Proteomes" id="UP000734854"/>
    </source>
</evidence>
<evidence type="ECO:0000313" key="1">
    <source>
        <dbReference type="EMBL" id="KAG6501410.1"/>
    </source>
</evidence>
<proteinExistence type="predicted"/>